<dbReference type="PROSITE" id="PS51819">
    <property type="entry name" value="VOC"/>
    <property type="match status" value="1"/>
</dbReference>
<dbReference type="Proteomes" id="UP000283063">
    <property type="component" value="Chromosome"/>
</dbReference>
<dbReference type="InterPro" id="IPR029068">
    <property type="entry name" value="Glyas_Bleomycin-R_OHBP_Dase"/>
</dbReference>
<accession>A0A3T0N7G1</accession>
<keyword evidence="3" id="KW-1185">Reference proteome</keyword>
<keyword evidence="2" id="KW-0560">Oxidoreductase</keyword>
<protein>
    <submittedName>
        <fullName evidence="2">Ring-cleaving dioxygenase</fullName>
    </submittedName>
</protein>
<organism evidence="2 3">
    <name type="scientific">Parasedimentitalea marina</name>
    <dbReference type="NCBI Taxonomy" id="2483033"/>
    <lineage>
        <taxon>Bacteria</taxon>
        <taxon>Pseudomonadati</taxon>
        <taxon>Pseudomonadota</taxon>
        <taxon>Alphaproteobacteria</taxon>
        <taxon>Rhodobacterales</taxon>
        <taxon>Paracoccaceae</taxon>
        <taxon>Parasedimentitalea</taxon>
    </lineage>
</organism>
<dbReference type="Gene3D" id="3.10.180.10">
    <property type="entry name" value="2,3-Dihydroxybiphenyl 1,2-Dioxygenase, domain 1"/>
    <property type="match status" value="2"/>
</dbReference>
<keyword evidence="2" id="KW-0223">Dioxygenase</keyword>
<gene>
    <name evidence="2" type="ORF">EBB79_19740</name>
</gene>
<evidence type="ECO:0000313" key="3">
    <source>
        <dbReference type="Proteomes" id="UP000283063"/>
    </source>
</evidence>
<dbReference type="OrthoDB" id="9785698at2"/>
<dbReference type="RefSeq" id="WP_127750481.1">
    <property type="nucleotide sequence ID" value="NZ_CP033219.1"/>
</dbReference>
<proteinExistence type="predicted"/>
<dbReference type="InterPro" id="IPR052537">
    <property type="entry name" value="Extradiol_RC_dioxygenase"/>
</dbReference>
<dbReference type="GO" id="GO:0051213">
    <property type="term" value="F:dioxygenase activity"/>
    <property type="evidence" value="ECO:0007669"/>
    <property type="project" value="UniProtKB-KW"/>
</dbReference>
<name>A0A3T0N7G1_9RHOB</name>
<dbReference type="SUPFAM" id="SSF54593">
    <property type="entry name" value="Glyoxalase/Bleomycin resistance protein/Dihydroxybiphenyl dioxygenase"/>
    <property type="match status" value="1"/>
</dbReference>
<dbReference type="KEGG" id="sedi:EBB79_19740"/>
<dbReference type="Pfam" id="PF00903">
    <property type="entry name" value="Glyoxalase"/>
    <property type="match status" value="1"/>
</dbReference>
<dbReference type="EMBL" id="CP033219">
    <property type="protein sequence ID" value="AZV79892.1"/>
    <property type="molecule type" value="Genomic_DNA"/>
</dbReference>
<dbReference type="PANTHER" id="PTHR36110">
    <property type="entry name" value="RING-CLEAVING DIOXYGENASE MHQE-RELATED"/>
    <property type="match status" value="1"/>
</dbReference>
<evidence type="ECO:0000259" key="1">
    <source>
        <dbReference type="PROSITE" id="PS51819"/>
    </source>
</evidence>
<reference evidence="2 3" key="1">
    <citation type="submission" date="2018-10" db="EMBL/GenBank/DDBJ databases">
        <title>Parasedimentitalea marina sp. nov., a psychrophilic bacterium isolated from deep seawater of the New Britain Trench.</title>
        <authorList>
            <person name="Cao J."/>
        </authorList>
    </citation>
    <scope>NUCLEOTIDE SEQUENCE [LARGE SCALE GENOMIC DNA]</scope>
    <source>
        <strain evidence="2 3">W43</strain>
    </source>
</reference>
<sequence>MKKYVKGLHHVTSIANDAFENNLFFTQTLAMRRVKKTVNFDSPGVYHLYYGDKIGTPGSIMTYFPFHGIPKGQRGTGEVGITEFAIPNGALTYWKERLVHLDVSGLFETSFLGEARLEFNGPDKDRFAFVETDHAGRTPWSGSVADEEVGILGLNGVRLSLRDSTATGELLTLLGYQKVESTGNVARFRIMGGNPANTIDLEELPASQHAFQGAGSVHHIAFAVEDRAAQLEARRALLDAGLQVTPVIDRDYFWSVYFRAPCGVLFEIATNGPGFDRDEDTAHLGEKLKLPRRYHPYREHIERKLPQLV</sequence>
<dbReference type="AlphaFoldDB" id="A0A3T0N7G1"/>
<dbReference type="PANTHER" id="PTHR36110:SF2">
    <property type="entry name" value="RING-CLEAVING DIOXYGENASE MHQE-RELATED"/>
    <property type="match status" value="1"/>
</dbReference>
<feature type="domain" description="VOC" evidence="1">
    <location>
        <begin position="153"/>
        <end position="271"/>
    </location>
</feature>
<dbReference type="InterPro" id="IPR004360">
    <property type="entry name" value="Glyas_Fos-R_dOase_dom"/>
</dbReference>
<dbReference type="InterPro" id="IPR037523">
    <property type="entry name" value="VOC_core"/>
</dbReference>
<evidence type="ECO:0000313" key="2">
    <source>
        <dbReference type="EMBL" id="AZV79892.1"/>
    </source>
</evidence>